<dbReference type="Proteomes" id="UP000319255">
    <property type="component" value="Unassembled WGS sequence"/>
</dbReference>
<organism evidence="1 2">
    <name type="scientific">Amaricoccus solimangrovi</name>
    <dbReference type="NCBI Taxonomy" id="2589815"/>
    <lineage>
        <taxon>Bacteria</taxon>
        <taxon>Pseudomonadati</taxon>
        <taxon>Pseudomonadota</taxon>
        <taxon>Alphaproteobacteria</taxon>
        <taxon>Rhodobacterales</taxon>
        <taxon>Paracoccaceae</taxon>
        <taxon>Amaricoccus</taxon>
    </lineage>
</organism>
<dbReference type="NCBIfam" id="TIGR02684">
    <property type="entry name" value="dnstrm_HI1420"/>
    <property type="match status" value="1"/>
</dbReference>
<proteinExistence type="predicted"/>
<dbReference type="GO" id="GO:0003677">
    <property type="term" value="F:DNA binding"/>
    <property type="evidence" value="ECO:0007669"/>
    <property type="project" value="InterPro"/>
</dbReference>
<dbReference type="InterPro" id="IPR014057">
    <property type="entry name" value="HI1420"/>
</dbReference>
<evidence type="ECO:0000313" key="1">
    <source>
        <dbReference type="EMBL" id="TPE53474.1"/>
    </source>
</evidence>
<evidence type="ECO:0000313" key="2">
    <source>
        <dbReference type="Proteomes" id="UP000319255"/>
    </source>
</evidence>
<dbReference type="EMBL" id="VFRP01000001">
    <property type="protein sequence ID" value="TPE53474.1"/>
    <property type="molecule type" value="Genomic_DNA"/>
</dbReference>
<comment type="caution">
    <text evidence="1">The sequence shown here is derived from an EMBL/GenBank/DDBJ whole genome shotgun (WGS) entry which is preliminary data.</text>
</comment>
<gene>
    <name evidence="1" type="ORF">FJM51_00020</name>
</gene>
<keyword evidence="2" id="KW-1185">Reference proteome</keyword>
<dbReference type="RefSeq" id="WP_140452052.1">
    <property type="nucleotide sequence ID" value="NZ_VFRP01000001.1"/>
</dbReference>
<name>A0A501WYU3_9RHOB</name>
<sequence length="99" mass="10285">MRRLEPLYPAPCVDTPQAEAILLSDAFESGEAARPAHALGIVARARGLAPIARAAGIGRPTLSTAIDGTSAPKFSARLALTRALDIKVGVEPKSREVAV</sequence>
<dbReference type="AlphaFoldDB" id="A0A501WYU3"/>
<dbReference type="OrthoDB" id="9798416at2"/>
<protein>
    <submittedName>
        <fullName evidence="1">Putative addiction module antidote protein</fullName>
    </submittedName>
</protein>
<reference evidence="1 2" key="1">
    <citation type="submission" date="2019-06" db="EMBL/GenBank/DDBJ databases">
        <title>A novel bacterium of genus Amaricoccus, isolated from marine sediment.</title>
        <authorList>
            <person name="Huang H."/>
            <person name="Mo K."/>
            <person name="Hu Y."/>
        </authorList>
    </citation>
    <scope>NUCLEOTIDE SEQUENCE [LARGE SCALE GENOMIC DNA]</scope>
    <source>
        <strain evidence="1 2">HB172011</strain>
    </source>
</reference>
<accession>A0A501WYU3</accession>
<dbReference type="SUPFAM" id="SSF47413">
    <property type="entry name" value="lambda repressor-like DNA-binding domains"/>
    <property type="match status" value="1"/>
</dbReference>
<dbReference type="Pfam" id="PF21716">
    <property type="entry name" value="dnstrm_HI1420"/>
    <property type="match status" value="1"/>
</dbReference>
<dbReference type="InterPro" id="IPR010982">
    <property type="entry name" value="Lambda_DNA-bd_dom_sf"/>
</dbReference>